<feature type="domain" description="HNH nuclease" evidence="1">
    <location>
        <begin position="90"/>
        <end position="146"/>
    </location>
</feature>
<evidence type="ECO:0000313" key="3">
    <source>
        <dbReference type="Proteomes" id="UP001336020"/>
    </source>
</evidence>
<dbReference type="CDD" id="cd00085">
    <property type="entry name" value="HNHc"/>
    <property type="match status" value="1"/>
</dbReference>
<dbReference type="SMART" id="SM00507">
    <property type="entry name" value="HNHc"/>
    <property type="match status" value="1"/>
</dbReference>
<protein>
    <submittedName>
        <fullName evidence="2">HNH endonuclease</fullName>
    </submittedName>
</protein>
<keyword evidence="2" id="KW-0540">Nuclease</keyword>
<accession>A0ABU7L587</accession>
<evidence type="ECO:0000313" key="2">
    <source>
        <dbReference type="EMBL" id="MEE2056693.1"/>
    </source>
</evidence>
<keyword evidence="2" id="KW-0378">Hydrolase</keyword>
<dbReference type="Pfam" id="PF01844">
    <property type="entry name" value="HNH"/>
    <property type="match status" value="1"/>
</dbReference>
<dbReference type="GO" id="GO:0004519">
    <property type="term" value="F:endonuclease activity"/>
    <property type="evidence" value="ECO:0007669"/>
    <property type="project" value="UniProtKB-KW"/>
</dbReference>
<dbReference type="EMBL" id="JAUTXY010000001">
    <property type="protein sequence ID" value="MEE2056693.1"/>
    <property type="molecule type" value="Genomic_DNA"/>
</dbReference>
<reference evidence="2 3" key="1">
    <citation type="submission" date="2023-07" db="EMBL/GenBank/DDBJ databases">
        <authorList>
            <person name="Girao M."/>
            <person name="Carvalho M.F."/>
        </authorList>
    </citation>
    <scope>NUCLEOTIDE SEQUENCE [LARGE SCALE GENOMIC DNA]</scope>
    <source>
        <strain evidence="2 3">YIM65754</strain>
    </source>
</reference>
<proteinExistence type="predicted"/>
<keyword evidence="3" id="KW-1185">Reference proteome</keyword>
<organism evidence="2 3">
    <name type="scientific">Rhodococcus artemisiae</name>
    <dbReference type="NCBI Taxonomy" id="714159"/>
    <lineage>
        <taxon>Bacteria</taxon>
        <taxon>Bacillati</taxon>
        <taxon>Actinomycetota</taxon>
        <taxon>Actinomycetes</taxon>
        <taxon>Mycobacteriales</taxon>
        <taxon>Nocardiaceae</taxon>
        <taxon>Rhodococcus</taxon>
    </lineage>
</organism>
<dbReference type="InterPro" id="IPR002711">
    <property type="entry name" value="HNH"/>
</dbReference>
<dbReference type="InterPro" id="IPR003615">
    <property type="entry name" value="HNH_nuc"/>
</dbReference>
<gene>
    <name evidence="2" type="ORF">Q7514_04040</name>
</gene>
<keyword evidence="2" id="KW-0255">Endonuclease</keyword>
<name>A0ABU7L587_9NOCA</name>
<sequence>MSRAVKYTKEMLDEAVERSASVAGVLRHLGIQPTGGAHSHISRRIKKFGIDTSHFTGQAHQKGRPPRNRLPWAEILTLKPAGSNRQAPKRLRRALLESGRPHKCEECGIEPVWRGQALIFHVDHIDGRPNDSRPENVRFLCPNCHSQTPTWAGRHRHYFESVPDES</sequence>
<dbReference type="Proteomes" id="UP001336020">
    <property type="component" value="Unassembled WGS sequence"/>
</dbReference>
<evidence type="ECO:0000259" key="1">
    <source>
        <dbReference type="SMART" id="SM00507"/>
    </source>
</evidence>
<comment type="caution">
    <text evidence="2">The sequence shown here is derived from an EMBL/GenBank/DDBJ whole genome shotgun (WGS) entry which is preliminary data.</text>
</comment>